<keyword evidence="1" id="KW-0472">Membrane</keyword>
<keyword evidence="1" id="KW-1133">Transmembrane helix</keyword>
<evidence type="ECO:0000256" key="1">
    <source>
        <dbReference type="SAM" id="Phobius"/>
    </source>
</evidence>
<dbReference type="Proteomes" id="UP000535501">
    <property type="component" value="Unassembled WGS sequence"/>
</dbReference>
<evidence type="ECO:0000313" key="2">
    <source>
        <dbReference type="EMBL" id="MBB6178291.1"/>
    </source>
</evidence>
<accession>A0A7W9YVB4</accession>
<dbReference type="EMBL" id="JACHEJ010000001">
    <property type="protein sequence ID" value="MBB6178291.1"/>
    <property type="molecule type" value="Genomic_DNA"/>
</dbReference>
<sequence>MERFDNLRPLILFMSGIFGAAGVGLAAAASHGSDARLLGTASMMCLVHAPALVALYAVGRRVRTATLAALVIGLGTLVFAGDLLARHFLGSGLFPMAAPTGGTTMILGWLIVAAGAFLRSEG</sequence>
<feature type="transmembrane region" description="Helical" evidence="1">
    <location>
        <begin position="38"/>
        <end position="58"/>
    </location>
</feature>
<gene>
    <name evidence="2" type="ORF">HNQ75_000234</name>
</gene>
<organism evidence="2 3">
    <name type="scientific">Pseudorhizobium flavum</name>
    <dbReference type="NCBI Taxonomy" id="1335061"/>
    <lineage>
        <taxon>Bacteria</taxon>
        <taxon>Pseudomonadati</taxon>
        <taxon>Pseudomonadota</taxon>
        <taxon>Alphaproteobacteria</taxon>
        <taxon>Hyphomicrobiales</taxon>
        <taxon>Rhizobiaceae</taxon>
        <taxon>Rhizobium/Agrobacterium group</taxon>
        <taxon>Pseudorhizobium</taxon>
    </lineage>
</organism>
<keyword evidence="1" id="KW-0812">Transmembrane</keyword>
<dbReference type="AlphaFoldDB" id="A0A7W9YVB4"/>
<name>A0A7W9YVB4_9HYPH</name>
<evidence type="ECO:0000313" key="3">
    <source>
        <dbReference type="Proteomes" id="UP000535501"/>
    </source>
</evidence>
<protein>
    <submittedName>
        <fullName evidence="2">Uncharacterized membrane protein YgdD (TMEM256/DUF423 family)</fullName>
    </submittedName>
</protein>
<proteinExistence type="predicted"/>
<dbReference type="InterPro" id="IPR006696">
    <property type="entry name" value="DUF423"/>
</dbReference>
<comment type="caution">
    <text evidence="2">The sequence shown here is derived from an EMBL/GenBank/DDBJ whole genome shotgun (WGS) entry which is preliminary data.</text>
</comment>
<reference evidence="2 3" key="1">
    <citation type="submission" date="2020-08" db="EMBL/GenBank/DDBJ databases">
        <title>Genomic Encyclopedia of Type Strains, Phase IV (KMG-IV): sequencing the most valuable type-strain genomes for metagenomic binning, comparative biology and taxonomic classification.</title>
        <authorList>
            <person name="Goeker M."/>
        </authorList>
    </citation>
    <scope>NUCLEOTIDE SEQUENCE [LARGE SCALE GENOMIC DNA]</scope>
    <source>
        <strain evidence="2 3">DSM 102134</strain>
    </source>
</reference>
<dbReference type="Pfam" id="PF04241">
    <property type="entry name" value="DUF423"/>
    <property type="match status" value="1"/>
</dbReference>
<feature type="transmembrane region" description="Helical" evidence="1">
    <location>
        <begin position="65"/>
        <end position="85"/>
    </location>
</feature>
<keyword evidence="3" id="KW-1185">Reference proteome</keyword>
<feature type="transmembrane region" description="Helical" evidence="1">
    <location>
        <begin position="97"/>
        <end position="118"/>
    </location>
</feature>